<name>A0A0D2LC01_HYPSF</name>
<evidence type="ECO:0000256" key="1">
    <source>
        <dbReference type="SAM" id="MobiDB-lite"/>
    </source>
</evidence>
<dbReference type="STRING" id="945553.A0A0D2LC01"/>
<keyword evidence="3" id="KW-1185">Reference proteome</keyword>
<sequence length="405" mass="44650">MNQPSDFTFGDPSADVHASQTHSGSETTYRGTTSQDTLTPAGLVLIDHLSIQFNLNAGHKSYLRALFQLISSLEGNLSPADMLSRIYMLACQLGTEACILDAVQTLSRAGTNDNSSTVHDVQSILNELSICLDSTFQLTSEQTKIIRAKASHYRMDNIFGKPCREEKWMTNAKRIASSVRNAFCQDICNSVIGSNQVSLPKFTYDCAEKYRHGHGSMESIGEGYLARVAILRRFAVEHKTLLVVDEASESAEEDVGTPMKRKCTKGRTPSNLDFWGQVDSWFAKEIKERRKDFAGVAWKTYIDESITVDDSRYEEFLHSKRDADGNSHTTSGLSFIETQLSLDTAFGGDLPSPAVSYTPHSSSPVHMPTAEAPVSQAVPAHTPLNLPGLDEFMMQFRPINAAGTF</sequence>
<gene>
    <name evidence="2" type="ORF">HYPSUDRAFT_53536</name>
</gene>
<feature type="compositionally biased region" description="Polar residues" evidence="1">
    <location>
        <begin position="18"/>
        <end position="34"/>
    </location>
</feature>
<proteinExistence type="predicted"/>
<dbReference type="Proteomes" id="UP000054270">
    <property type="component" value="Unassembled WGS sequence"/>
</dbReference>
<reference evidence="3" key="1">
    <citation type="submission" date="2014-04" db="EMBL/GenBank/DDBJ databases">
        <title>Evolutionary Origins and Diversification of the Mycorrhizal Mutualists.</title>
        <authorList>
            <consortium name="DOE Joint Genome Institute"/>
            <consortium name="Mycorrhizal Genomics Consortium"/>
            <person name="Kohler A."/>
            <person name="Kuo A."/>
            <person name="Nagy L.G."/>
            <person name="Floudas D."/>
            <person name="Copeland A."/>
            <person name="Barry K.W."/>
            <person name="Cichocki N."/>
            <person name="Veneault-Fourrey C."/>
            <person name="LaButti K."/>
            <person name="Lindquist E.A."/>
            <person name="Lipzen A."/>
            <person name="Lundell T."/>
            <person name="Morin E."/>
            <person name="Murat C."/>
            <person name="Riley R."/>
            <person name="Ohm R."/>
            <person name="Sun H."/>
            <person name="Tunlid A."/>
            <person name="Henrissat B."/>
            <person name="Grigoriev I.V."/>
            <person name="Hibbett D.S."/>
            <person name="Martin F."/>
        </authorList>
    </citation>
    <scope>NUCLEOTIDE SEQUENCE [LARGE SCALE GENOMIC DNA]</scope>
    <source>
        <strain evidence="3">FD-334 SS-4</strain>
    </source>
</reference>
<organism evidence="2 3">
    <name type="scientific">Hypholoma sublateritium (strain FD-334 SS-4)</name>
    <dbReference type="NCBI Taxonomy" id="945553"/>
    <lineage>
        <taxon>Eukaryota</taxon>
        <taxon>Fungi</taxon>
        <taxon>Dikarya</taxon>
        <taxon>Basidiomycota</taxon>
        <taxon>Agaricomycotina</taxon>
        <taxon>Agaricomycetes</taxon>
        <taxon>Agaricomycetidae</taxon>
        <taxon>Agaricales</taxon>
        <taxon>Agaricineae</taxon>
        <taxon>Strophariaceae</taxon>
        <taxon>Hypholoma</taxon>
    </lineage>
</organism>
<dbReference type="EMBL" id="KN817535">
    <property type="protein sequence ID" value="KJA24727.1"/>
    <property type="molecule type" value="Genomic_DNA"/>
</dbReference>
<dbReference type="OrthoDB" id="3269273at2759"/>
<evidence type="ECO:0000313" key="3">
    <source>
        <dbReference type="Proteomes" id="UP000054270"/>
    </source>
</evidence>
<evidence type="ECO:0000313" key="2">
    <source>
        <dbReference type="EMBL" id="KJA24727.1"/>
    </source>
</evidence>
<dbReference type="AlphaFoldDB" id="A0A0D2LC01"/>
<feature type="region of interest" description="Disordered" evidence="1">
    <location>
        <begin position="1"/>
        <end position="34"/>
    </location>
</feature>
<protein>
    <submittedName>
        <fullName evidence="2">Uncharacterized protein</fullName>
    </submittedName>
</protein>
<accession>A0A0D2LC01</accession>